<proteinExistence type="inferred from homology"/>
<evidence type="ECO:0000313" key="10">
    <source>
        <dbReference type="Proteomes" id="UP000245469"/>
    </source>
</evidence>
<comment type="catalytic activity">
    <reaction evidence="6">
        <text>5-carboxymethylaminomethyluridine(34) in tRNA(Leu) + S-adenosyl-L-methionine = 5-carboxymethylaminomethyl-2'-O-methyluridine(34) in tRNA(Leu) + S-adenosyl-L-homocysteine + H(+)</text>
        <dbReference type="Rhea" id="RHEA:43088"/>
        <dbReference type="Rhea" id="RHEA-COMP:10333"/>
        <dbReference type="Rhea" id="RHEA-COMP:10334"/>
        <dbReference type="ChEBI" id="CHEBI:15378"/>
        <dbReference type="ChEBI" id="CHEBI:57856"/>
        <dbReference type="ChEBI" id="CHEBI:59789"/>
        <dbReference type="ChEBI" id="CHEBI:74508"/>
        <dbReference type="ChEBI" id="CHEBI:74511"/>
        <dbReference type="EC" id="2.1.1.207"/>
    </reaction>
</comment>
<feature type="binding site" evidence="6 7">
    <location>
        <position position="139"/>
    </location>
    <ligand>
        <name>S-adenosyl-L-methionine</name>
        <dbReference type="ChEBI" id="CHEBI:59789"/>
    </ligand>
</feature>
<dbReference type="GO" id="GO:0141098">
    <property type="term" value="F:tRNA (cytidine(34)-2'-O)-methyltransferase activity"/>
    <property type="evidence" value="ECO:0007669"/>
    <property type="project" value="RHEA"/>
</dbReference>
<dbReference type="HAMAP" id="MF_01885">
    <property type="entry name" value="tRNA_methyltr_TrmL"/>
    <property type="match status" value="1"/>
</dbReference>
<evidence type="ECO:0000256" key="5">
    <source>
        <dbReference type="ARBA" id="ARBA00022694"/>
    </source>
</evidence>
<gene>
    <name evidence="9" type="ORF">BXY45_10329</name>
</gene>
<evidence type="ECO:0000313" key="9">
    <source>
        <dbReference type="EMBL" id="PWJ55359.1"/>
    </source>
</evidence>
<evidence type="ECO:0000259" key="8">
    <source>
        <dbReference type="Pfam" id="PF00588"/>
    </source>
</evidence>
<dbReference type="FunFam" id="3.40.1280.10:FF:000002">
    <property type="entry name" value="Peptidylprolyl isomerase"/>
    <property type="match status" value="1"/>
</dbReference>
<dbReference type="InterPro" id="IPR016914">
    <property type="entry name" value="TrmL"/>
</dbReference>
<evidence type="ECO:0000256" key="3">
    <source>
        <dbReference type="ARBA" id="ARBA00022679"/>
    </source>
</evidence>
<dbReference type="AlphaFoldDB" id="A0A316AD70"/>
<dbReference type="GO" id="GO:0003723">
    <property type="term" value="F:RNA binding"/>
    <property type="evidence" value="ECO:0007669"/>
    <property type="project" value="InterPro"/>
</dbReference>
<dbReference type="CDD" id="cd18094">
    <property type="entry name" value="SpoU-like_TrmL"/>
    <property type="match status" value="1"/>
</dbReference>
<organism evidence="9 10">
    <name type="scientific">Quadrisphaera granulorum</name>
    <dbReference type="NCBI Taxonomy" id="317664"/>
    <lineage>
        <taxon>Bacteria</taxon>
        <taxon>Bacillati</taxon>
        <taxon>Actinomycetota</taxon>
        <taxon>Actinomycetes</taxon>
        <taxon>Kineosporiales</taxon>
        <taxon>Kineosporiaceae</taxon>
        <taxon>Quadrisphaera</taxon>
    </lineage>
</organism>
<comment type="caution">
    <text evidence="9">The sequence shown here is derived from an EMBL/GenBank/DDBJ whole genome shotgun (WGS) entry which is preliminary data.</text>
</comment>
<dbReference type="Gene3D" id="3.40.1280.10">
    <property type="match status" value="1"/>
</dbReference>
<sequence length="163" mass="17663">MREGAGVFHVVLVEPEIPGNAGAAIRLSATTGAHLHLVRPLGFDLEDSKLRRAGLDYHDLARTTVHDDVEALWAALAELGSRRAYALTSSATRWYSDVAYEPGDALLFGRESVGLPERVLADARVTDQLRIPMLAQRRSLNASNAVAVVVHEAWRQHGFAGGS</sequence>
<dbReference type="Pfam" id="PF00588">
    <property type="entry name" value="SpoU_methylase"/>
    <property type="match status" value="1"/>
</dbReference>
<reference evidence="9 10" key="1">
    <citation type="submission" date="2018-03" db="EMBL/GenBank/DDBJ databases">
        <title>Genomic Encyclopedia of Archaeal and Bacterial Type Strains, Phase II (KMG-II): from individual species to whole genera.</title>
        <authorList>
            <person name="Goeker M."/>
        </authorList>
    </citation>
    <scope>NUCLEOTIDE SEQUENCE [LARGE SCALE GENOMIC DNA]</scope>
    <source>
        <strain evidence="9 10">DSM 44889</strain>
    </source>
</reference>
<keyword evidence="1 6" id="KW-0963">Cytoplasm</keyword>
<accession>A0A316AD70</accession>
<dbReference type="GO" id="GO:0005737">
    <property type="term" value="C:cytoplasm"/>
    <property type="evidence" value="ECO:0007669"/>
    <property type="project" value="UniProtKB-SubCell"/>
</dbReference>
<dbReference type="SUPFAM" id="SSF75217">
    <property type="entry name" value="alpha/beta knot"/>
    <property type="match status" value="1"/>
</dbReference>
<keyword evidence="4 6" id="KW-0949">S-adenosyl-L-methionine</keyword>
<dbReference type="PANTHER" id="PTHR42971:SF1">
    <property type="entry name" value="TRNA (CYTIDINE(34)-2'-O)-METHYLTRANSFERASE"/>
    <property type="match status" value="1"/>
</dbReference>
<dbReference type="InterPro" id="IPR029028">
    <property type="entry name" value="Alpha/beta_knot_MTases"/>
</dbReference>
<dbReference type="GO" id="GO:0141102">
    <property type="term" value="F:tRNA (5-carboxymethylaminomethyluridine(34)-2'-O)-methyltransferase activity"/>
    <property type="evidence" value="ECO:0007669"/>
    <property type="project" value="RHEA"/>
</dbReference>
<name>A0A316AD70_9ACTN</name>
<dbReference type="PANTHER" id="PTHR42971">
    <property type="entry name" value="TRNA (CYTIDINE(34)-2'-O)-METHYLTRANSFERASE"/>
    <property type="match status" value="1"/>
</dbReference>
<evidence type="ECO:0000256" key="6">
    <source>
        <dbReference type="HAMAP-Rule" id="MF_01885"/>
    </source>
</evidence>
<dbReference type="GO" id="GO:0042802">
    <property type="term" value="F:identical protein binding"/>
    <property type="evidence" value="ECO:0007669"/>
    <property type="project" value="UniProtKB-ARBA"/>
</dbReference>
<feature type="domain" description="tRNA/rRNA methyltransferase SpoU type" evidence="8">
    <location>
        <begin position="8"/>
        <end position="150"/>
    </location>
</feature>
<comment type="subcellular location">
    <subcellularLocation>
        <location evidence="6">Cytoplasm</location>
    </subcellularLocation>
</comment>
<keyword evidence="5 6" id="KW-0819">tRNA processing</keyword>
<comment type="similarity">
    <text evidence="6">Belongs to the class IV-like SAM-binding methyltransferase superfamily. RNA methyltransferase TrmH family. TrmL subfamily.</text>
</comment>
<evidence type="ECO:0000256" key="1">
    <source>
        <dbReference type="ARBA" id="ARBA00022490"/>
    </source>
</evidence>
<evidence type="ECO:0000256" key="7">
    <source>
        <dbReference type="PIRSR" id="PIRSR029256-1"/>
    </source>
</evidence>
<dbReference type="EMBL" id="QGDQ01000003">
    <property type="protein sequence ID" value="PWJ55359.1"/>
    <property type="molecule type" value="Genomic_DNA"/>
</dbReference>
<feature type="binding site" evidence="6 7">
    <location>
        <position position="87"/>
    </location>
    <ligand>
        <name>S-adenosyl-L-methionine</name>
        <dbReference type="ChEBI" id="CHEBI:59789"/>
    </ligand>
</feature>
<comment type="function">
    <text evidence="6">Could methylate the ribose at the nucleotide 34 wobble position in tRNA.</text>
</comment>
<dbReference type="InterPro" id="IPR001537">
    <property type="entry name" value="SpoU_MeTrfase"/>
</dbReference>
<keyword evidence="10" id="KW-1185">Reference proteome</keyword>
<evidence type="ECO:0000256" key="4">
    <source>
        <dbReference type="ARBA" id="ARBA00022691"/>
    </source>
</evidence>
<feature type="binding site" evidence="6 7">
    <location>
        <position position="109"/>
    </location>
    <ligand>
        <name>S-adenosyl-L-methionine</name>
        <dbReference type="ChEBI" id="CHEBI:59789"/>
    </ligand>
</feature>
<protein>
    <recommendedName>
        <fullName evidence="6">Putative tRNA (cytidine(34)-2'-O)-methyltransferase</fullName>
        <ecNumber evidence="6">2.1.1.207</ecNumber>
    </recommendedName>
    <alternativeName>
        <fullName evidence="6">tRNA (cytidine/uridine-2'-O-)-methyltransferase</fullName>
    </alternativeName>
</protein>
<feature type="binding site" evidence="6 7">
    <location>
        <position position="131"/>
    </location>
    <ligand>
        <name>S-adenosyl-L-methionine</name>
        <dbReference type="ChEBI" id="CHEBI:59789"/>
    </ligand>
</feature>
<dbReference type="EC" id="2.1.1.207" evidence="6"/>
<keyword evidence="2 6" id="KW-0489">Methyltransferase</keyword>
<dbReference type="PIRSF" id="PIRSF029256">
    <property type="entry name" value="SpoU_TrmH_prd"/>
    <property type="match status" value="1"/>
</dbReference>
<dbReference type="GO" id="GO:0002130">
    <property type="term" value="P:wobble position ribose methylation"/>
    <property type="evidence" value="ECO:0007669"/>
    <property type="project" value="TreeGrafter"/>
</dbReference>
<dbReference type="InterPro" id="IPR029026">
    <property type="entry name" value="tRNA_m1G_MTases_N"/>
</dbReference>
<dbReference type="Proteomes" id="UP000245469">
    <property type="component" value="Unassembled WGS sequence"/>
</dbReference>
<comment type="catalytic activity">
    <reaction evidence="6">
        <text>cytidine(34) in tRNA + S-adenosyl-L-methionine = 2'-O-methylcytidine(34) in tRNA + S-adenosyl-L-homocysteine + H(+)</text>
        <dbReference type="Rhea" id="RHEA:43084"/>
        <dbReference type="Rhea" id="RHEA-COMP:10331"/>
        <dbReference type="Rhea" id="RHEA-COMP:10332"/>
        <dbReference type="ChEBI" id="CHEBI:15378"/>
        <dbReference type="ChEBI" id="CHEBI:57856"/>
        <dbReference type="ChEBI" id="CHEBI:59789"/>
        <dbReference type="ChEBI" id="CHEBI:74495"/>
        <dbReference type="ChEBI" id="CHEBI:82748"/>
        <dbReference type="EC" id="2.1.1.207"/>
    </reaction>
</comment>
<keyword evidence="3 6" id="KW-0808">Transferase</keyword>
<dbReference type="RefSeq" id="WP_245961637.1">
    <property type="nucleotide sequence ID" value="NZ_QGDQ01000003.1"/>
</dbReference>
<evidence type="ECO:0000256" key="2">
    <source>
        <dbReference type="ARBA" id="ARBA00022603"/>
    </source>
</evidence>